<dbReference type="EMBL" id="CAKLPZ010000001">
    <property type="protein sequence ID" value="CAH0999354.1"/>
    <property type="molecule type" value="Genomic_DNA"/>
</dbReference>
<evidence type="ECO:0008006" key="3">
    <source>
        <dbReference type="Google" id="ProtNLM"/>
    </source>
</evidence>
<keyword evidence="2" id="KW-1185">Reference proteome</keyword>
<evidence type="ECO:0000313" key="1">
    <source>
        <dbReference type="EMBL" id="CAH0999354.1"/>
    </source>
</evidence>
<name>A0ABM9AXU3_9BACT</name>
<evidence type="ECO:0000313" key="2">
    <source>
        <dbReference type="Proteomes" id="UP000837803"/>
    </source>
</evidence>
<sequence>MRILLYGLAILLCTGCYEDRVGCLDPDADNYDLQADEGCTDCCVYPDFSIRISPEWNDTALVVGQTYTDGAGHPFQLIRFRYYLGELRLESTATELAEPARPVELQEGIAGDTTDVILNGNYLLATTTVTTSTVGTLRIGTAALRSFSGTYGLPDRYRNVIPFTAPSGDALRTQPGRLNYRDGRGYVQSRLEYTLTPGGDTLSVSSYGSVPFSLDFGDDLLPERGLDLRLDVTAQLDLLLGSIDLTADSATIAQALDREVDFLRPVAIVQ</sequence>
<proteinExistence type="predicted"/>
<protein>
    <recommendedName>
        <fullName evidence="3">Lipoprotein</fullName>
    </recommendedName>
</protein>
<dbReference type="RefSeq" id="WP_238749542.1">
    <property type="nucleotide sequence ID" value="NZ_CAKLPZ010000001.1"/>
</dbReference>
<comment type="caution">
    <text evidence="1">The sequence shown here is derived from an EMBL/GenBank/DDBJ whole genome shotgun (WGS) entry which is preliminary data.</text>
</comment>
<organism evidence="1 2">
    <name type="scientific">Neolewinella maritima</name>
    <dbReference type="NCBI Taxonomy" id="1383882"/>
    <lineage>
        <taxon>Bacteria</taxon>
        <taxon>Pseudomonadati</taxon>
        <taxon>Bacteroidota</taxon>
        <taxon>Saprospiria</taxon>
        <taxon>Saprospirales</taxon>
        <taxon>Lewinellaceae</taxon>
        <taxon>Neolewinella</taxon>
    </lineage>
</organism>
<gene>
    <name evidence="1" type="ORF">LEM8419_00652</name>
</gene>
<accession>A0ABM9AXU3</accession>
<reference evidence="1" key="1">
    <citation type="submission" date="2021-12" db="EMBL/GenBank/DDBJ databases">
        <authorList>
            <person name="Rodrigo-Torres L."/>
            <person name="Arahal R. D."/>
            <person name="Lucena T."/>
        </authorList>
    </citation>
    <scope>NUCLEOTIDE SEQUENCE</scope>
    <source>
        <strain evidence="1">CECT 8419</strain>
    </source>
</reference>
<dbReference type="Proteomes" id="UP000837803">
    <property type="component" value="Unassembled WGS sequence"/>
</dbReference>